<dbReference type="InterPro" id="IPR011989">
    <property type="entry name" value="ARM-like"/>
</dbReference>
<organism evidence="2 3">
    <name type="scientific">Meloidogyne enterolobii</name>
    <name type="common">Root-knot nematode worm</name>
    <name type="synonym">Meloidogyne mayaguensis</name>
    <dbReference type="NCBI Taxonomy" id="390850"/>
    <lineage>
        <taxon>Eukaryota</taxon>
        <taxon>Metazoa</taxon>
        <taxon>Ecdysozoa</taxon>
        <taxon>Nematoda</taxon>
        <taxon>Chromadorea</taxon>
        <taxon>Rhabditida</taxon>
        <taxon>Tylenchina</taxon>
        <taxon>Tylenchomorpha</taxon>
        <taxon>Tylenchoidea</taxon>
        <taxon>Meloidogynidae</taxon>
        <taxon>Meloidogyninae</taxon>
        <taxon>Meloidogyne</taxon>
    </lineage>
</organism>
<sequence>MMFGSFWNRKDIHSQISQDFYKQLADEKWQERMKGLELLFKLLNDCKRIADDPAHKQLIASLGKVLARIQILIVLLYLPMFMFNCSRTSLWVFSLLCRIGPICFDKFKEKKTT</sequence>
<keyword evidence="1" id="KW-0812">Transmembrane</keyword>
<evidence type="ECO:0000256" key="1">
    <source>
        <dbReference type="SAM" id="Phobius"/>
    </source>
</evidence>
<protein>
    <submittedName>
        <fullName evidence="2">Uncharacterized protein</fullName>
    </submittedName>
</protein>
<comment type="caution">
    <text evidence="2">The sequence shown here is derived from an EMBL/GenBank/DDBJ whole genome shotgun (WGS) entry which is preliminary data.</text>
</comment>
<dbReference type="AlphaFoldDB" id="A0A6V7Y7B8"/>
<keyword evidence="1" id="KW-0472">Membrane</keyword>
<dbReference type="EMBL" id="CAJEWN010003418">
    <property type="protein sequence ID" value="CAD2207579.1"/>
    <property type="molecule type" value="Genomic_DNA"/>
</dbReference>
<name>A0A6V7Y7B8_MELEN</name>
<feature type="transmembrane region" description="Helical" evidence="1">
    <location>
        <begin position="65"/>
        <end position="83"/>
    </location>
</feature>
<accession>A0A6V7Y7B8</accession>
<reference evidence="2 3" key="1">
    <citation type="submission" date="2020-08" db="EMBL/GenBank/DDBJ databases">
        <authorList>
            <person name="Koutsovoulos G."/>
            <person name="Danchin GJ E."/>
        </authorList>
    </citation>
    <scope>NUCLEOTIDE SEQUENCE [LARGE SCALE GENOMIC DNA]</scope>
</reference>
<keyword evidence="1" id="KW-1133">Transmembrane helix</keyword>
<dbReference type="OrthoDB" id="205662at2759"/>
<proteinExistence type="predicted"/>
<dbReference type="Proteomes" id="UP000580250">
    <property type="component" value="Unassembled WGS sequence"/>
</dbReference>
<dbReference type="Gene3D" id="1.25.10.10">
    <property type="entry name" value="Leucine-rich Repeat Variant"/>
    <property type="match status" value="1"/>
</dbReference>
<gene>
    <name evidence="2" type="ORF">MENT_LOCUS61528</name>
</gene>
<evidence type="ECO:0000313" key="2">
    <source>
        <dbReference type="EMBL" id="CAD2207579.1"/>
    </source>
</evidence>
<evidence type="ECO:0000313" key="3">
    <source>
        <dbReference type="Proteomes" id="UP000580250"/>
    </source>
</evidence>